<evidence type="ECO:0000313" key="2">
    <source>
        <dbReference type="Proteomes" id="UP001321580"/>
    </source>
</evidence>
<dbReference type="Gene3D" id="2.40.300.10">
    <property type="entry name" value="Head decoration protein D"/>
    <property type="match status" value="1"/>
</dbReference>
<organism evidence="1 2">
    <name type="scientific">Lysobacter stagni</name>
    <dbReference type="NCBI Taxonomy" id="3045172"/>
    <lineage>
        <taxon>Bacteria</taxon>
        <taxon>Pseudomonadati</taxon>
        <taxon>Pseudomonadota</taxon>
        <taxon>Gammaproteobacteria</taxon>
        <taxon>Lysobacterales</taxon>
        <taxon>Lysobacteraceae</taxon>
        <taxon>Lysobacter</taxon>
    </lineage>
</organism>
<gene>
    <name evidence="1" type="ORF">QLQ15_17715</name>
</gene>
<comment type="caution">
    <text evidence="1">The sequence shown here is derived from an EMBL/GenBank/DDBJ whole genome shotgun (WGS) entry which is preliminary data.</text>
</comment>
<dbReference type="EMBL" id="JASGBI010000002">
    <property type="protein sequence ID" value="MDI9240744.1"/>
    <property type="molecule type" value="Genomic_DNA"/>
</dbReference>
<sequence length="128" mass="13464">MNNETRSRAGFETVGDFTPDALIAGDFPLRTRKVLLAAGRAYDRGEVLGLKADGEYALSAAEASDGSEAPSVVLAESVDATPGIREAVVYLTGDFNAARLIYGAGHTAKTVAKPLRDLSIFLHTPVQA</sequence>
<dbReference type="RefSeq" id="WP_283214225.1">
    <property type="nucleotide sequence ID" value="NZ_JASGBI010000002.1"/>
</dbReference>
<dbReference type="Proteomes" id="UP001321580">
    <property type="component" value="Unassembled WGS sequence"/>
</dbReference>
<name>A0ABT6XKQ6_9GAMM</name>
<protein>
    <submittedName>
        <fullName evidence="1">Head decoration protein</fullName>
    </submittedName>
</protein>
<dbReference type="InterPro" id="IPR004195">
    <property type="entry name" value="Head_decoration_D"/>
</dbReference>
<dbReference type="Pfam" id="PF02924">
    <property type="entry name" value="HDPD"/>
    <property type="match status" value="1"/>
</dbReference>
<accession>A0ABT6XKQ6</accession>
<evidence type="ECO:0000313" key="1">
    <source>
        <dbReference type="EMBL" id="MDI9240744.1"/>
    </source>
</evidence>
<keyword evidence="2" id="KW-1185">Reference proteome</keyword>
<reference evidence="1 2" key="1">
    <citation type="submission" date="2023-05" db="EMBL/GenBank/DDBJ databases">
        <title>Lysobacter sp. strain LF1 Genome sequencing and assembly.</title>
        <authorList>
            <person name="Jung Y."/>
        </authorList>
    </citation>
    <scope>NUCLEOTIDE SEQUENCE [LARGE SCALE GENOMIC DNA]</scope>
    <source>
        <strain evidence="1 2">LF1</strain>
    </source>
</reference>
<proteinExistence type="predicted"/>